<name>G0UQV8_TRYCI</name>
<dbReference type="InterPro" id="IPR001611">
    <property type="entry name" value="Leu-rich_rpt"/>
</dbReference>
<evidence type="ECO:0000256" key="3">
    <source>
        <dbReference type="ARBA" id="ARBA00022737"/>
    </source>
</evidence>
<evidence type="ECO:0000256" key="1">
    <source>
        <dbReference type="ARBA" id="ARBA00022468"/>
    </source>
</evidence>
<dbReference type="GO" id="GO:0048471">
    <property type="term" value="C:perinuclear region of cytoplasm"/>
    <property type="evidence" value="ECO:0007669"/>
    <property type="project" value="TreeGrafter"/>
</dbReference>
<keyword evidence="3" id="KW-0677">Repeat</keyword>
<evidence type="ECO:0000313" key="4">
    <source>
        <dbReference type="EMBL" id="CCC91769.1"/>
    </source>
</evidence>
<keyword evidence="1" id="KW-0343">GTPase activation</keyword>
<organism evidence="4">
    <name type="scientific">Trypanosoma congolense (strain IL3000)</name>
    <dbReference type="NCBI Taxonomy" id="1068625"/>
    <lineage>
        <taxon>Eukaryota</taxon>
        <taxon>Discoba</taxon>
        <taxon>Euglenozoa</taxon>
        <taxon>Kinetoplastea</taxon>
        <taxon>Metakinetoplastina</taxon>
        <taxon>Trypanosomatida</taxon>
        <taxon>Trypanosomatidae</taxon>
        <taxon>Trypanosoma</taxon>
        <taxon>Nannomonas</taxon>
    </lineage>
</organism>
<dbReference type="PANTHER" id="PTHR24113">
    <property type="entry name" value="RAN GTPASE-ACTIVATING PROTEIN 1"/>
    <property type="match status" value="1"/>
</dbReference>
<dbReference type="InterPro" id="IPR027038">
    <property type="entry name" value="RanGap"/>
</dbReference>
<dbReference type="SUPFAM" id="SSF52047">
    <property type="entry name" value="RNI-like"/>
    <property type="match status" value="1"/>
</dbReference>
<dbReference type="PANTHER" id="PTHR24113:SF12">
    <property type="entry name" value="RAN GTPASE-ACTIVATING PROTEIN 1"/>
    <property type="match status" value="1"/>
</dbReference>
<dbReference type="GO" id="GO:0005829">
    <property type="term" value="C:cytosol"/>
    <property type="evidence" value="ECO:0007669"/>
    <property type="project" value="TreeGrafter"/>
</dbReference>
<dbReference type="GO" id="GO:0005096">
    <property type="term" value="F:GTPase activator activity"/>
    <property type="evidence" value="ECO:0007669"/>
    <property type="project" value="UniProtKB-KW"/>
</dbReference>
<sequence length="390" mass="42847">MGVGQSHELLGKVPNDRVFVCTNQDELFSTLKGLRAVLQIKPPSPLSPEGSALVQHPVSSGFSPDREVSDTLPSTSANTIEAAALEENVKPHGSTTTDKGVTMEPIEEVHIANHYMGDDGFISGHQEVLQTLASSSALRLLDIGYNALTSASLDALFGYNSDGSASEGSISPSGFLPPNLHSLNFAGNRAGRAGCERLAKFLSTDPPLRVLSLYNNDLYDEDVEPLLYSLRMNTNLRQLNLDFNNLTGGFLRQLLELLGMNRDLSVVLYDGPYDMGTFERLRELRPVEAIPNKDEAKAAHARAVLRCKLLHCDLAGRPPFPVDLVREVDAIMEPRRKLYLEELKAERLALQQEEMAMKEELERARRCCDVGCVAPSDEEDEEQDGVELDG</sequence>
<dbReference type="VEuPathDB" id="TriTrypDB:TcIL3000_7_5830"/>
<dbReference type="AlphaFoldDB" id="G0UQV8"/>
<evidence type="ECO:0000256" key="2">
    <source>
        <dbReference type="ARBA" id="ARBA00022614"/>
    </source>
</evidence>
<dbReference type="GO" id="GO:0005634">
    <property type="term" value="C:nucleus"/>
    <property type="evidence" value="ECO:0007669"/>
    <property type="project" value="TreeGrafter"/>
</dbReference>
<dbReference type="EMBL" id="HE575320">
    <property type="protein sequence ID" value="CCC91769.1"/>
    <property type="molecule type" value="Genomic_DNA"/>
</dbReference>
<gene>
    <name evidence="4" type="ORF">TCIL3000_7_5830</name>
</gene>
<protein>
    <submittedName>
        <fullName evidence="4">Uncharacterized protein TCIL3000_7_5830</fullName>
    </submittedName>
</protein>
<dbReference type="GO" id="GO:0006913">
    <property type="term" value="P:nucleocytoplasmic transport"/>
    <property type="evidence" value="ECO:0007669"/>
    <property type="project" value="TreeGrafter"/>
</dbReference>
<dbReference type="GO" id="GO:0031267">
    <property type="term" value="F:small GTPase binding"/>
    <property type="evidence" value="ECO:0007669"/>
    <property type="project" value="TreeGrafter"/>
</dbReference>
<accession>G0UQV8</accession>
<keyword evidence="2" id="KW-0433">Leucine-rich repeat</keyword>
<reference evidence="4" key="1">
    <citation type="journal article" date="2012" name="Proc. Natl. Acad. Sci. U.S.A.">
        <title>Antigenic diversity is generated by distinct evolutionary mechanisms in African trypanosome species.</title>
        <authorList>
            <person name="Jackson A.P."/>
            <person name="Berry A."/>
            <person name="Aslett M."/>
            <person name="Allison H.C."/>
            <person name="Burton P."/>
            <person name="Vavrova-Anderson J."/>
            <person name="Brown R."/>
            <person name="Browne H."/>
            <person name="Corton N."/>
            <person name="Hauser H."/>
            <person name="Gamble J."/>
            <person name="Gilderthorp R."/>
            <person name="Marcello L."/>
            <person name="McQuillan J."/>
            <person name="Otto T.D."/>
            <person name="Quail M.A."/>
            <person name="Sanders M.J."/>
            <person name="van Tonder A."/>
            <person name="Ginger M.L."/>
            <person name="Field M.C."/>
            <person name="Barry J.D."/>
            <person name="Hertz-Fowler C."/>
            <person name="Berriman M."/>
        </authorList>
    </citation>
    <scope>NUCLEOTIDE SEQUENCE</scope>
    <source>
        <strain evidence="4">IL3000</strain>
    </source>
</reference>
<dbReference type="InterPro" id="IPR032675">
    <property type="entry name" value="LRR_dom_sf"/>
</dbReference>
<dbReference type="Gene3D" id="3.80.10.10">
    <property type="entry name" value="Ribonuclease Inhibitor"/>
    <property type="match status" value="1"/>
</dbReference>
<dbReference type="CDD" id="cd14686">
    <property type="entry name" value="bZIP"/>
    <property type="match status" value="1"/>
</dbReference>
<feature type="non-terminal residue" evidence="4">
    <location>
        <position position="390"/>
    </location>
</feature>
<dbReference type="Pfam" id="PF13516">
    <property type="entry name" value="LRR_6"/>
    <property type="match status" value="1"/>
</dbReference>
<proteinExistence type="predicted"/>